<proteinExistence type="predicted"/>
<dbReference type="AlphaFoldDB" id="A0A9D1K3M8"/>
<reference evidence="2" key="2">
    <citation type="journal article" date="2021" name="PeerJ">
        <title>Extensive microbial diversity within the chicken gut microbiome revealed by metagenomics and culture.</title>
        <authorList>
            <person name="Gilroy R."/>
            <person name="Ravi A."/>
            <person name="Getino M."/>
            <person name="Pursley I."/>
            <person name="Horton D.L."/>
            <person name="Alikhan N.F."/>
            <person name="Baker D."/>
            <person name="Gharbi K."/>
            <person name="Hall N."/>
            <person name="Watson M."/>
            <person name="Adriaenssens E.M."/>
            <person name="Foster-Nyarko E."/>
            <person name="Jarju S."/>
            <person name="Secka A."/>
            <person name="Antonio M."/>
            <person name="Oren A."/>
            <person name="Chaudhuri R.R."/>
            <person name="La Ragione R."/>
            <person name="Hildebrand F."/>
            <person name="Pallen M.J."/>
        </authorList>
    </citation>
    <scope>NUCLEOTIDE SEQUENCE</scope>
    <source>
        <strain evidence="2">CHK152-2994</strain>
    </source>
</reference>
<dbReference type="Proteomes" id="UP000824139">
    <property type="component" value="Unassembled WGS sequence"/>
</dbReference>
<sequence length="173" mass="19188">MCKAKYILPILAISAGLSFTSAIANTAGINLENPLIQVSAVNPAATAVAKNYMQVQPLEMVKNPSFYLNKYVKIKGKFDKFSTLGLDYKPAMKSSEDYISFLIQRPDVTDHNIPLSELKIFLKRAEAEKHIDLNAGDEVEFTGKVFSTALGDVWVDVDQFKVLTAKPKETDKK</sequence>
<organism evidence="2 3">
    <name type="scientific">Candidatus Scatenecus faecavium</name>
    <dbReference type="NCBI Taxonomy" id="2840915"/>
    <lineage>
        <taxon>Bacteria</taxon>
        <taxon>Candidatus Scatenecus</taxon>
    </lineage>
</organism>
<reference evidence="2" key="1">
    <citation type="submission" date="2020-10" db="EMBL/GenBank/DDBJ databases">
        <authorList>
            <person name="Gilroy R."/>
        </authorList>
    </citation>
    <scope>NUCLEOTIDE SEQUENCE</scope>
    <source>
        <strain evidence="2">CHK152-2994</strain>
    </source>
</reference>
<evidence type="ECO:0000313" key="3">
    <source>
        <dbReference type="Proteomes" id="UP000824139"/>
    </source>
</evidence>
<feature type="signal peptide" evidence="1">
    <location>
        <begin position="1"/>
        <end position="24"/>
    </location>
</feature>
<comment type="caution">
    <text evidence="2">The sequence shown here is derived from an EMBL/GenBank/DDBJ whole genome shotgun (WGS) entry which is preliminary data.</text>
</comment>
<keyword evidence="1" id="KW-0732">Signal</keyword>
<evidence type="ECO:0000256" key="1">
    <source>
        <dbReference type="SAM" id="SignalP"/>
    </source>
</evidence>
<name>A0A9D1K3M8_9BACT</name>
<accession>A0A9D1K3M8</accession>
<feature type="chain" id="PRO_5038586057" evidence="1">
    <location>
        <begin position="25"/>
        <end position="173"/>
    </location>
</feature>
<dbReference type="EMBL" id="DVJO01000026">
    <property type="protein sequence ID" value="HIS82208.1"/>
    <property type="molecule type" value="Genomic_DNA"/>
</dbReference>
<evidence type="ECO:0000313" key="2">
    <source>
        <dbReference type="EMBL" id="HIS82208.1"/>
    </source>
</evidence>
<gene>
    <name evidence="2" type="ORF">IAD41_01195</name>
</gene>
<protein>
    <submittedName>
        <fullName evidence="2">Uncharacterized protein</fullName>
    </submittedName>
</protein>